<accession>A0ABZ3IYE4</accession>
<sequence length="294" mass="33755">MPCAVAWMDQAVHMAAGLEESPEMNYVRKHAMEDTLYLEKTGLSVQEARKQAEYRLFGCPPGGYGAGVANVLEEKNWKTVDDLAKVYIRWGAHVYGQQEQGKYLPELFKRRLSTIDATIHNEDNREISILNSDDFNSYHGGMIAAVRSIRGKAPRSYCGDSTDKSHVIMRSLQAEIKRLFRGEAMNPKFIEGMKKHGYKGAADLANYVAHSYQWDATSEVMEDWMYEQYAQKYALDPAMREWMRDVNPWALQRIAESLLEAQQRGMWNTTEEMVKELQNIYLSIEGELEERCDG</sequence>
<dbReference type="GO" id="GO:0051116">
    <property type="term" value="F:cobaltochelatase activity"/>
    <property type="evidence" value="ECO:0007669"/>
    <property type="project" value="UniProtKB-EC"/>
</dbReference>
<dbReference type="EC" id="6.6.1.2" evidence="2"/>
<dbReference type="PANTHER" id="PTHR44119">
    <property type="entry name" value="MAGNESIUM-CHELATASE SUBUNIT CHLH, CHLOROPLASTIC"/>
    <property type="match status" value="1"/>
</dbReference>
<protein>
    <submittedName>
        <fullName evidence="2">Aerobic cobaltochelatase subunit CobN</fullName>
        <ecNumber evidence="2">6.6.1.2</ecNumber>
    </submittedName>
</protein>
<organism evidence="2 3">
    <name type="scientific">Sporomusa acidovorans (strain ATCC 49682 / DSM 3132 / Mol)</name>
    <dbReference type="NCBI Taxonomy" id="1123286"/>
    <lineage>
        <taxon>Bacteria</taxon>
        <taxon>Bacillati</taxon>
        <taxon>Bacillota</taxon>
        <taxon>Negativicutes</taxon>
        <taxon>Selenomonadales</taxon>
        <taxon>Sporomusaceae</taxon>
        <taxon>Sporomusa</taxon>
    </lineage>
</organism>
<evidence type="ECO:0000259" key="1">
    <source>
        <dbReference type="Pfam" id="PF02514"/>
    </source>
</evidence>
<keyword evidence="3" id="KW-1185">Reference proteome</keyword>
<evidence type="ECO:0000313" key="3">
    <source>
        <dbReference type="Proteomes" id="UP000216052"/>
    </source>
</evidence>
<proteinExistence type="predicted"/>
<dbReference type="EMBL" id="CP155571">
    <property type="protein sequence ID" value="XFO71030.1"/>
    <property type="molecule type" value="Genomic_DNA"/>
</dbReference>
<gene>
    <name evidence="2" type="primary">cobN_3</name>
    <name evidence="2" type="ORF">SPACI_010300</name>
</gene>
<evidence type="ECO:0000313" key="2">
    <source>
        <dbReference type="EMBL" id="XFO71030.1"/>
    </source>
</evidence>
<dbReference type="PANTHER" id="PTHR44119:SF4">
    <property type="entry name" value="AEROBIC COBALTOCHELATASE SUBUNIT COBN"/>
    <property type="match status" value="1"/>
</dbReference>
<feature type="domain" description="CobN/magnesium chelatase" evidence="1">
    <location>
        <begin position="2"/>
        <end position="273"/>
    </location>
</feature>
<dbReference type="InterPro" id="IPR003672">
    <property type="entry name" value="CobN/Mg_chltase"/>
</dbReference>
<reference evidence="2" key="1">
    <citation type="submission" date="2024-05" db="EMBL/GenBank/DDBJ databases">
        <title>Isolation and characterization of Sporomusa carbonis sp. nov., a carboxydotrophic hydrogenogen in the genus of Sporomusa isolated from a charcoal burning pile.</title>
        <authorList>
            <person name="Boeer T."/>
            <person name="Rosenbaum F."/>
            <person name="Eysell L."/>
            <person name="Mueller V."/>
            <person name="Daniel R."/>
            <person name="Poehlein A."/>
        </authorList>
    </citation>
    <scope>NUCLEOTIDE SEQUENCE [LARGE SCALE GENOMIC DNA]</scope>
    <source>
        <strain evidence="2">DSM 3132</strain>
    </source>
</reference>
<name>A0ABZ3IYE4_SPOA4</name>
<keyword evidence="2" id="KW-0436">Ligase</keyword>
<dbReference type="Pfam" id="PF02514">
    <property type="entry name" value="CobN-Mg_chel"/>
    <property type="match status" value="1"/>
</dbReference>
<dbReference type="Proteomes" id="UP000216052">
    <property type="component" value="Chromosome"/>
</dbReference>